<protein>
    <submittedName>
        <fullName evidence="2">Putative poly-beta-hydroxyalkanoate depolymerase</fullName>
    </submittedName>
</protein>
<evidence type="ECO:0000313" key="3">
    <source>
        <dbReference type="Proteomes" id="UP000198651"/>
    </source>
</evidence>
<sequence>MFFYSTRDYQATVLHELSERTRDWASFFGDMESHLSSPLRSITAPLSFISRLAKHYPRAPFGIKEMSIDGCDVEINEEVVCENTFCRLLHFRKSHSQDAPPIMVIAPLSGHYASLLRRSIAMFFRGYDVYITDWLNPRYIDSSKGDFGFYDFVQYICDFISTINAIDRPPHVVAICQPTAPAMVSVCHLAMSGAAAQAKSLILMGGPVDVRCNPTDVCRFADSNSLSWFDANVIEYVPARYPGAFRRVYPGYIQHEAFINMHPDKHVGEHFAFYKALLDNDKEIVKRHVNFYDTYHAVMDMTAKFFLETLQIVFKEHHLATGKVVFKGNKIDFSAITDVPIMVIEAEFDDICAPGQTKAAFDLCKKLPDKYKGYLFVEKAGHYGVFSGKRWENDTYYKLKAFTSKFD</sequence>
<dbReference type="NCBIfam" id="TIGR01849">
    <property type="entry name" value="PHB_depoly_PhaZ"/>
    <property type="match status" value="1"/>
</dbReference>
<organism evidence="2 3">
    <name type="scientific">Candidatus Ichthyocystis hellenicum</name>
    <dbReference type="NCBI Taxonomy" id="1561003"/>
    <lineage>
        <taxon>Bacteria</taxon>
        <taxon>Pseudomonadati</taxon>
        <taxon>Pseudomonadota</taxon>
        <taxon>Betaproteobacteria</taxon>
        <taxon>Burkholderiales</taxon>
        <taxon>Candidatus Ichthyocystis</taxon>
    </lineage>
</organism>
<dbReference type="InterPro" id="IPR051321">
    <property type="entry name" value="PHA/PHB_synthase"/>
</dbReference>
<dbReference type="OrthoDB" id="9800634at2"/>
<dbReference type="EMBL" id="LN906597">
    <property type="protein sequence ID" value="CUT16933.1"/>
    <property type="molecule type" value="Genomic_DNA"/>
</dbReference>
<accession>A0A0S4LZD3</accession>
<dbReference type="Gene3D" id="3.40.50.1820">
    <property type="entry name" value="alpha/beta hydrolase"/>
    <property type="match status" value="1"/>
</dbReference>
<dbReference type="InterPro" id="IPR010915">
    <property type="entry name" value="PHB_depoly_PhaZ"/>
</dbReference>
<dbReference type="InterPro" id="IPR029058">
    <property type="entry name" value="AB_hydrolase_fold"/>
</dbReference>
<dbReference type="Proteomes" id="UP000198651">
    <property type="component" value="Chromosome I"/>
</dbReference>
<feature type="domain" description="PHB de-polymerase C-terminal" evidence="1">
    <location>
        <begin position="205"/>
        <end position="406"/>
    </location>
</feature>
<dbReference type="RefSeq" id="WP_092342477.1">
    <property type="nucleotide sequence ID" value="NZ_FLSL01000084.1"/>
</dbReference>
<dbReference type="PIRSF" id="PIRSF020818">
    <property type="entry name" value="PHB_depoly_PhaZ"/>
    <property type="match status" value="1"/>
</dbReference>
<proteinExistence type="predicted"/>
<dbReference type="InterPro" id="IPR009656">
    <property type="entry name" value="PHB_depo_C"/>
</dbReference>
<dbReference type="STRING" id="1561003.Ark11_0073"/>
<name>A0A0S4LZD3_9BURK</name>
<dbReference type="PANTHER" id="PTHR36837">
    <property type="entry name" value="POLY(3-HYDROXYALKANOATE) POLYMERASE SUBUNIT PHAC"/>
    <property type="match status" value="1"/>
</dbReference>
<evidence type="ECO:0000313" key="2">
    <source>
        <dbReference type="EMBL" id="CUT16933.1"/>
    </source>
</evidence>
<dbReference type="AlphaFoldDB" id="A0A0S4LZD3"/>
<reference evidence="3" key="1">
    <citation type="submission" date="2015-11" db="EMBL/GenBank/DDBJ databases">
        <authorList>
            <person name="Seth-Smith H.M.B."/>
        </authorList>
    </citation>
    <scope>NUCLEOTIDE SEQUENCE [LARGE SCALE GENOMIC DNA]</scope>
    <source>
        <strain evidence="3">2013Ark11</strain>
    </source>
</reference>
<evidence type="ECO:0000259" key="1">
    <source>
        <dbReference type="Pfam" id="PF06850"/>
    </source>
</evidence>
<dbReference type="SUPFAM" id="SSF53474">
    <property type="entry name" value="alpha/beta-Hydrolases"/>
    <property type="match status" value="1"/>
</dbReference>
<keyword evidence="3" id="KW-1185">Reference proteome</keyword>
<dbReference type="PANTHER" id="PTHR36837:SF4">
    <property type="entry name" value="BLR0908 PROTEIN"/>
    <property type="match status" value="1"/>
</dbReference>
<gene>
    <name evidence="2" type="ORF">Ark11_0073</name>
</gene>
<dbReference type="Pfam" id="PF06850">
    <property type="entry name" value="PHB_depo_C"/>
    <property type="match status" value="1"/>
</dbReference>